<dbReference type="SMART" id="SM00342">
    <property type="entry name" value="HTH_ARAC"/>
    <property type="match status" value="1"/>
</dbReference>
<dbReference type="Pfam" id="PF12833">
    <property type="entry name" value="HTH_18"/>
    <property type="match status" value="1"/>
</dbReference>
<dbReference type="PROSITE" id="PS01124">
    <property type="entry name" value="HTH_ARAC_FAMILY_2"/>
    <property type="match status" value="1"/>
</dbReference>
<dbReference type="InterPro" id="IPR018062">
    <property type="entry name" value="HTH_AraC-typ_CS"/>
</dbReference>
<keyword evidence="3" id="KW-0804">Transcription</keyword>
<keyword evidence="1" id="KW-0805">Transcription regulation</keyword>
<feature type="compositionally biased region" description="Basic residues" evidence="4">
    <location>
        <begin position="367"/>
        <end position="379"/>
    </location>
</feature>
<gene>
    <name evidence="6" type="primary">rhaR_3</name>
    <name evidence="6" type="ORF">R38712_01012</name>
</gene>
<dbReference type="InterPro" id="IPR050204">
    <property type="entry name" value="AraC_XylS_family_regulators"/>
</dbReference>
<dbReference type="PROSITE" id="PS00041">
    <property type="entry name" value="HTH_ARAC_FAMILY_1"/>
    <property type="match status" value="1"/>
</dbReference>
<evidence type="ECO:0000256" key="3">
    <source>
        <dbReference type="ARBA" id="ARBA00023163"/>
    </source>
</evidence>
<dbReference type="Proteomes" id="UP001189303">
    <property type="component" value="Unassembled WGS sequence"/>
</dbReference>
<organism evidence="6 7">
    <name type="scientific">Ralstonia pickettii</name>
    <name type="common">Burkholderia pickettii</name>
    <dbReference type="NCBI Taxonomy" id="329"/>
    <lineage>
        <taxon>Bacteria</taxon>
        <taxon>Pseudomonadati</taxon>
        <taxon>Pseudomonadota</taxon>
        <taxon>Betaproteobacteria</taxon>
        <taxon>Burkholderiales</taxon>
        <taxon>Burkholderiaceae</taxon>
        <taxon>Ralstonia</taxon>
    </lineage>
</organism>
<evidence type="ECO:0000256" key="2">
    <source>
        <dbReference type="ARBA" id="ARBA00023125"/>
    </source>
</evidence>
<accession>A0ABM9IJ56</accession>
<comment type="caution">
    <text evidence="6">The sequence shown here is derived from an EMBL/GenBank/DDBJ whole genome shotgun (WGS) entry which is preliminary data.</text>
</comment>
<dbReference type="InterPro" id="IPR029062">
    <property type="entry name" value="Class_I_gatase-like"/>
</dbReference>
<feature type="region of interest" description="Disordered" evidence="4">
    <location>
        <begin position="367"/>
        <end position="386"/>
    </location>
</feature>
<evidence type="ECO:0000259" key="5">
    <source>
        <dbReference type="PROSITE" id="PS01124"/>
    </source>
</evidence>
<evidence type="ECO:0000313" key="6">
    <source>
        <dbReference type="EMBL" id="CAJ0722475.1"/>
    </source>
</evidence>
<dbReference type="PANTHER" id="PTHR46796:SF13">
    <property type="entry name" value="HTH-TYPE TRANSCRIPTIONAL ACTIVATOR RHAS"/>
    <property type="match status" value="1"/>
</dbReference>
<evidence type="ECO:0000313" key="7">
    <source>
        <dbReference type="Proteomes" id="UP001189303"/>
    </source>
</evidence>
<keyword evidence="2" id="KW-0238">DNA-binding</keyword>
<reference evidence="6 7" key="1">
    <citation type="submission" date="2023-07" db="EMBL/GenBank/DDBJ databases">
        <authorList>
            <person name="Peeters C."/>
        </authorList>
    </citation>
    <scope>NUCLEOTIDE SEQUENCE [LARGE SCALE GENOMIC DNA]</scope>
    <source>
        <strain evidence="6 7">R-38712</strain>
    </source>
</reference>
<dbReference type="InterPro" id="IPR018060">
    <property type="entry name" value="HTH_AraC"/>
</dbReference>
<evidence type="ECO:0000256" key="1">
    <source>
        <dbReference type="ARBA" id="ARBA00023015"/>
    </source>
</evidence>
<dbReference type="SUPFAM" id="SSF46689">
    <property type="entry name" value="Homeodomain-like"/>
    <property type="match status" value="2"/>
</dbReference>
<dbReference type="SUPFAM" id="SSF52317">
    <property type="entry name" value="Class I glutamine amidotransferase-like"/>
    <property type="match status" value="1"/>
</dbReference>
<keyword evidence="7" id="KW-1185">Reference proteome</keyword>
<protein>
    <submittedName>
        <fullName evidence="6">HTH-type transcriptional activator RhaR</fullName>
    </submittedName>
</protein>
<name>A0ABM9IJ56_RALPI</name>
<evidence type="ECO:0000256" key="4">
    <source>
        <dbReference type="SAM" id="MobiDB-lite"/>
    </source>
</evidence>
<proteinExistence type="predicted"/>
<dbReference type="Gene3D" id="3.40.50.880">
    <property type="match status" value="1"/>
</dbReference>
<dbReference type="PANTHER" id="PTHR46796">
    <property type="entry name" value="HTH-TYPE TRANSCRIPTIONAL ACTIVATOR RHAS-RELATED"/>
    <property type="match status" value="1"/>
</dbReference>
<sequence length="386" mass="42629">MSVLLWAGASARSHRRIVNRAGLIRKRYSRQNWGQYRHADYRARLYSGMPKIDLLTFPDAAFSTLATAADTLGVANALASMQAGKRANAAKTPVFGWRLVARDPARWQAAAETIACRCEALPQDDAQLGDALIVPPLHFDHIGTLEQRLALLEAERATVRRYLDAGRLVASPFTGVAMLADVLPPGQRLTVTWLIAGWVQGNFPSLKVVPAQAIVSSGNVITARAMEHGVALMHRVVARLADARLARTLGNTALDHPSRGEAIGIWLRSKPAIRDSVVLRARRYLQQHLHEPFDLGKLAAAASTSERTLLRHFTKTVGMSPLQLLHRLRVERACHLLEVSTLSLTAIAEQCGYQDMSAFRRLIRRHTGRPPGAHRRAHSVRAELRN</sequence>
<dbReference type="Gene3D" id="1.10.10.60">
    <property type="entry name" value="Homeodomain-like"/>
    <property type="match status" value="1"/>
</dbReference>
<feature type="domain" description="HTH araC/xylS-type" evidence="5">
    <location>
        <begin position="279"/>
        <end position="377"/>
    </location>
</feature>
<dbReference type="EMBL" id="CATWFT010000002">
    <property type="protein sequence ID" value="CAJ0722475.1"/>
    <property type="molecule type" value="Genomic_DNA"/>
</dbReference>
<dbReference type="InterPro" id="IPR009057">
    <property type="entry name" value="Homeodomain-like_sf"/>
</dbReference>